<sequence length="219" mass="21877">MRRSLPALILCAPVLILSACGGPSVPDSGAGVGFEDYGSYAARREAALNNGTPMVATGAQPIMPGGVTAGQPLGGTTTATSPGFSAERVGAAIDRASGGSEPMQGAMIGAAPVAAPAPAPQPVTPAVTMPLPVQKSSSGPNIVQFALSTSHAVGTPMYPRSSLQLKNADRACAAFSSSDQAQIAFLQAGGPEKDRKGLDPDGDGYACSWNPAPFRAAVN</sequence>
<evidence type="ECO:0000313" key="2">
    <source>
        <dbReference type="EMBL" id="PTX49883.1"/>
    </source>
</evidence>
<dbReference type="EMBL" id="QBKP01000006">
    <property type="protein sequence ID" value="PTX49883.1"/>
    <property type="molecule type" value="Genomic_DNA"/>
</dbReference>
<proteinExistence type="predicted"/>
<accession>A0A2T6B1I6</accession>
<keyword evidence="3" id="KW-1185">Reference proteome</keyword>
<dbReference type="RefSeq" id="WP_229825228.1">
    <property type="nucleotide sequence ID" value="NZ_QBKP01000006.1"/>
</dbReference>
<name>A0A2T6B1I6_9RHOB</name>
<protein>
    <recommendedName>
        <fullName evidence="4">Excalibur calcium-binding domain-containing protein</fullName>
    </recommendedName>
</protein>
<gene>
    <name evidence="2" type="ORF">C8N34_10663</name>
</gene>
<evidence type="ECO:0000256" key="1">
    <source>
        <dbReference type="SAM" id="SignalP"/>
    </source>
</evidence>
<dbReference type="PROSITE" id="PS51257">
    <property type="entry name" value="PROKAR_LIPOPROTEIN"/>
    <property type="match status" value="1"/>
</dbReference>
<feature type="signal peptide" evidence="1">
    <location>
        <begin position="1"/>
        <end position="19"/>
    </location>
</feature>
<evidence type="ECO:0000313" key="3">
    <source>
        <dbReference type="Proteomes" id="UP000244224"/>
    </source>
</evidence>
<reference evidence="2 3" key="1">
    <citation type="submission" date="2018-04" db="EMBL/GenBank/DDBJ databases">
        <title>Genomic Encyclopedia of Archaeal and Bacterial Type Strains, Phase II (KMG-II): from individual species to whole genera.</title>
        <authorList>
            <person name="Goeker M."/>
        </authorList>
    </citation>
    <scope>NUCLEOTIDE SEQUENCE [LARGE SCALE GENOMIC DNA]</scope>
    <source>
        <strain evidence="2 3">DSM 21823</strain>
    </source>
</reference>
<comment type="caution">
    <text evidence="2">The sequence shown here is derived from an EMBL/GenBank/DDBJ whole genome shotgun (WGS) entry which is preliminary data.</text>
</comment>
<keyword evidence="1" id="KW-0732">Signal</keyword>
<dbReference type="Proteomes" id="UP000244224">
    <property type="component" value="Unassembled WGS sequence"/>
</dbReference>
<evidence type="ECO:0008006" key="4">
    <source>
        <dbReference type="Google" id="ProtNLM"/>
    </source>
</evidence>
<dbReference type="AlphaFoldDB" id="A0A2T6B1I6"/>
<feature type="chain" id="PRO_5015722827" description="Excalibur calcium-binding domain-containing protein" evidence="1">
    <location>
        <begin position="20"/>
        <end position="219"/>
    </location>
</feature>
<organism evidence="2 3">
    <name type="scientific">Gemmobacter caeni</name>
    <dbReference type="NCBI Taxonomy" id="589035"/>
    <lineage>
        <taxon>Bacteria</taxon>
        <taxon>Pseudomonadati</taxon>
        <taxon>Pseudomonadota</taxon>
        <taxon>Alphaproteobacteria</taxon>
        <taxon>Rhodobacterales</taxon>
        <taxon>Paracoccaceae</taxon>
        <taxon>Gemmobacter</taxon>
    </lineage>
</organism>